<dbReference type="PANTHER" id="PTHR43433:SF5">
    <property type="entry name" value="AB HYDROLASE-1 DOMAIN-CONTAINING PROTEIN"/>
    <property type="match status" value="1"/>
</dbReference>
<dbReference type="InterPro" id="IPR029058">
    <property type="entry name" value="AB_hydrolase_fold"/>
</dbReference>
<organism evidence="2 3">
    <name type="scientific">Paracandidimonas soli</name>
    <dbReference type="NCBI Taxonomy" id="1917182"/>
    <lineage>
        <taxon>Bacteria</taxon>
        <taxon>Pseudomonadati</taxon>
        <taxon>Pseudomonadota</taxon>
        <taxon>Betaproteobacteria</taxon>
        <taxon>Burkholderiales</taxon>
        <taxon>Alcaligenaceae</taxon>
        <taxon>Paracandidimonas</taxon>
    </lineage>
</organism>
<dbReference type="PRINTS" id="PR00111">
    <property type="entry name" value="ABHYDROLASE"/>
</dbReference>
<keyword evidence="3" id="KW-1185">Reference proteome</keyword>
<dbReference type="GO" id="GO:0042952">
    <property type="term" value="P:beta-ketoadipate pathway"/>
    <property type="evidence" value="ECO:0007669"/>
    <property type="project" value="InterPro"/>
</dbReference>
<comment type="caution">
    <text evidence="2">The sequence shown here is derived from an EMBL/GenBank/DDBJ whole genome shotgun (WGS) entry which is preliminary data.</text>
</comment>
<reference evidence="2 3" key="1">
    <citation type="submission" date="2019-03" db="EMBL/GenBank/DDBJ databases">
        <title>Genomic Encyclopedia of Type Strains, Phase IV (KMG-IV): sequencing the most valuable type-strain genomes for metagenomic binning, comparative biology and taxonomic classification.</title>
        <authorList>
            <person name="Goeker M."/>
        </authorList>
    </citation>
    <scope>NUCLEOTIDE SEQUENCE [LARGE SCALE GENOMIC DNA]</scope>
    <source>
        <strain evidence="2 3">DSM 100048</strain>
    </source>
</reference>
<feature type="domain" description="AB hydrolase-1" evidence="1">
    <location>
        <begin position="26"/>
        <end position="244"/>
    </location>
</feature>
<accession>A0A4R3VGM8</accession>
<dbReference type="Gene3D" id="3.40.50.1820">
    <property type="entry name" value="alpha/beta hydrolase"/>
    <property type="match status" value="1"/>
</dbReference>
<dbReference type="RefSeq" id="WP_243650697.1">
    <property type="nucleotide sequence ID" value="NZ_JBEBWM010000096.1"/>
</dbReference>
<dbReference type="Pfam" id="PF00561">
    <property type="entry name" value="Abhydrolase_1"/>
    <property type="match status" value="1"/>
</dbReference>
<evidence type="ECO:0000259" key="1">
    <source>
        <dbReference type="Pfam" id="PF00561"/>
    </source>
</evidence>
<dbReference type="NCBIfam" id="TIGR02427">
    <property type="entry name" value="protocat_pcaD"/>
    <property type="match status" value="1"/>
</dbReference>
<dbReference type="SUPFAM" id="SSF53474">
    <property type="entry name" value="alpha/beta-Hydrolases"/>
    <property type="match status" value="1"/>
</dbReference>
<name>A0A4R3VGM8_9BURK</name>
<dbReference type="Proteomes" id="UP000294692">
    <property type="component" value="Unassembled WGS sequence"/>
</dbReference>
<dbReference type="EMBL" id="SMBX01000001">
    <property type="protein sequence ID" value="TCV02898.1"/>
    <property type="molecule type" value="Genomic_DNA"/>
</dbReference>
<proteinExistence type="predicted"/>
<protein>
    <submittedName>
        <fullName evidence="2">3-oxoadipate enol-lactonase</fullName>
    </submittedName>
</protein>
<evidence type="ECO:0000313" key="2">
    <source>
        <dbReference type="EMBL" id="TCV02898.1"/>
    </source>
</evidence>
<dbReference type="AlphaFoldDB" id="A0A4R3VGM8"/>
<dbReference type="GO" id="GO:0047570">
    <property type="term" value="F:3-oxoadipate enol-lactonase activity"/>
    <property type="evidence" value="ECO:0007669"/>
    <property type="project" value="InterPro"/>
</dbReference>
<sequence length="259" mass="28572">MNSIRIDDEVFAYDLSGDDDAKTLMFSNSLGTSAALWDGQERFFRTRCRVLRYDTRGHGGSVAGSGPYTIAQLGADVLRLLDALSIEKVSFCGISMGGLIGQWLGIHAADRIDKLVLCNTAARIGELQGWMERASLVREQGMEPVAESALVRWFTEAYREEKGQEAQRVLDMLRRTDPEGYASCCEAIGHADFRGMLDRIKAPTLVMAGVYDPVTTVADADEMARHIPDCARVDLDAAHISNVEAEQRFNEALAAHLER</sequence>
<evidence type="ECO:0000313" key="3">
    <source>
        <dbReference type="Proteomes" id="UP000294692"/>
    </source>
</evidence>
<dbReference type="PANTHER" id="PTHR43433">
    <property type="entry name" value="HYDROLASE, ALPHA/BETA FOLD FAMILY PROTEIN"/>
    <property type="match status" value="1"/>
</dbReference>
<gene>
    <name evidence="2" type="ORF">EV686_101356</name>
</gene>
<dbReference type="InterPro" id="IPR026968">
    <property type="entry name" value="PcaD/CatD"/>
</dbReference>
<dbReference type="InterPro" id="IPR050471">
    <property type="entry name" value="AB_hydrolase"/>
</dbReference>
<dbReference type="InterPro" id="IPR000073">
    <property type="entry name" value="AB_hydrolase_1"/>
</dbReference>